<reference evidence="5" key="1">
    <citation type="submission" date="2020-05" db="EMBL/GenBank/DDBJ databases">
        <title>Phylogenomic resolution of chytrid fungi.</title>
        <authorList>
            <person name="Stajich J.E."/>
            <person name="Amses K."/>
            <person name="Simmons R."/>
            <person name="Seto K."/>
            <person name="Myers J."/>
            <person name="Bonds A."/>
            <person name="Quandt C.A."/>
            <person name="Barry K."/>
            <person name="Liu P."/>
            <person name="Grigoriev I."/>
            <person name="Longcore J.E."/>
            <person name="James T.Y."/>
        </authorList>
    </citation>
    <scope>NUCLEOTIDE SEQUENCE</scope>
    <source>
        <strain evidence="5">JEL0379</strain>
    </source>
</reference>
<dbReference type="EMBL" id="JADGJQ010000030">
    <property type="protein sequence ID" value="KAJ3177941.1"/>
    <property type="molecule type" value="Genomic_DNA"/>
</dbReference>
<evidence type="ECO:0000256" key="2">
    <source>
        <dbReference type="ARBA" id="ARBA00022737"/>
    </source>
</evidence>
<feature type="compositionally biased region" description="Acidic residues" evidence="4">
    <location>
        <begin position="430"/>
        <end position="439"/>
    </location>
</feature>
<dbReference type="PANTHER" id="PTHR19879">
    <property type="entry name" value="TRANSCRIPTION INITIATION FACTOR TFIID"/>
    <property type="match status" value="1"/>
</dbReference>
<evidence type="ECO:0000313" key="6">
    <source>
        <dbReference type="Proteomes" id="UP001212152"/>
    </source>
</evidence>
<evidence type="ECO:0000256" key="1">
    <source>
        <dbReference type="ARBA" id="ARBA00022574"/>
    </source>
</evidence>
<sequence>MPQVLLAPHLPLLVDSSFSDPVVLSGLQHAVPWRLNLTACSIKDPTLFFVAVNSRTLVFRTPHPSAADVGPLKPSSEIPSTIHLGEVGDETINSIRLGTAGDEEVLAVCRDDGSIQVWFVADLQRRPLQFQHKESAWGLALHGPRFLLAASANSHTIIIWNLKREEEGTSEEDGPSRQKEERFVEFDQLELEGHEHNVPSIDFSTCGKFLASASIDCCVRIWNVDSGACIFRKFSNQWCGASLTRSDDFQVDWSSSPIKLFFIRLWAVRFIDPFDFKRVPAGKTPNWANVFKTKPDDVRRELSKRFERGVRKGTLPEWTSSTNVPQPDDAASEFDEAASENETYHQAEDPPQMLSDADDVTLSEVVSDTVDMDCEVDTASTTGNHADVTSALVPDRTSALNADEHTIASDEEGSDSSSHWPHSSAPLDLSDSEDSDAMSVDDGDEVLQYVYDSHAFASDEDGGLFSDMEYEMEDDHDDEMPTMYRSVSWWRQRPYEPPPPAPILGRDSMGVNAPAAPIDILLATSMESLYLLDSRTLTTCHEQLRLVSRYDMRAEVAPDRLALVAVMPELGAAVVASQKGTAAIVRFVRNRDEAGTTRYMTIVEGFLPTAREPPYPLLGLFAVRHADEGSSSTYHVHMLYADGHMFGYSVRSSFNVNPLRGDRLQL</sequence>
<feature type="region of interest" description="Disordered" evidence="4">
    <location>
        <begin position="314"/>
        <end position="356"/>
    </location>
</feature>
<comment type="caution">
    <text evidence="5">The sequence shown here is derived from an EMBL/GenBank/DDBJ whole genome shotgun (WGS) entry which is preliminary data.</text>
</comment>
<keyword evidence="2" id="KW-0677">Repeat</keyword>
<dbReference type="PROSITE" id="PS00678">
    <property type="entry name" value="WD_REPEATS_1"/>
    <property type="match status" value="1"/>
</dbReference>
<dbReference type="InterPro" id="IPR015943">
    <property type="entry name" value="WD40/YVTN_repeat-like_dom_sf"/>
</dbReference>
<dbReference type="AlphaFoldDB" id="A0AAD5TK39"/>
<dbReference type="PROSITE" id="PS50294">
    <property type="entry name" value="WD_REPEATS_REGION"/>
    <property type="match status" value="1"/>
</dbReference>
<keyword evidence="6" id="KW-1185">Reference proteome</keyword>
<dbReference type="PANTHER" id="PTHR19879:SF9">
    <property type="entry name" value="TRANSCRIPTION INITIATION FACTOR TFIID SUBUNIT 5"/>
    <property type="match status" value="1"/>
</dbReference>
<dbReference type="InterPro" id="IPR001680">
    <property type="entry name" value="WD40_rpt"/>
</dbReference>
<dbReference type="InterPro" id="IPR036322">
    <property type="entry name" value="WD40_repeat_dom_sf"/>
</dbReference>
<evidence type="ECO:0000256" key="4">
    <source>
        <dbReference type="SAM" id="MobiDB-lite"/>
    </source>
</evidence>
<dbReference type="Proteomes" id="UP001212152">
    <property type="component" value="Unassembled WGS sequence"/>
</dbReference>
<protein>
    <recommendedName>
        <fullName evidence="7">WD40 repeat-like protein</fullName>
    </recommendedName>
</protein>
<dbReference type="InterPro" id="IPR019775">
    <property type="entry name" value="WD40_repeat_CS"/>
</dbReference>
<dbReference type="Gene3D" id="2.130.10.10">
    <property type="entry name" value="YVTN repeat-like/Quinoprotein amine dehydrogenase"/>
    <property type="match status" value="1"/>
</dbReference>
<name>A0AAD5TK39_9FUNG</name>
<keyword evidence="1 3" id="KW-0853">WD repeat</keyword>
<feature type="region of interest" description="Disordered" evidence="4">
    <location>
        <begin position="408"/>
        <end position="439"/>
    </location>
</feature>
<evidence type="ECO:0000313" key="5">
    <source>
        <dbReference type="EMBL" id="KAJ3177941.1"/>
    </source>
</evidence>
<dbReference type="SUPFAM" id="SSF50978">
    <property type="entry name" value="WD40 repeat-like"/>
    <property type="match status" value="1"/>
</dbReference>
<feature type="compositionally biased region" description="Low complexity" evidence="4">
    <location>
        <begin position="415"/>
        <end position="424"/>
    </location>
</feature>
<evidence type="ECO:0000256" key="3">
    <source>
        <dbReference type="PROSITE-ProRule" id="PRU00221"/>
    </source>
</evidence>
<dbReference type="Pfam" id="PF00400">
    <property type="entry name" value="WD40"/>
    <property type="match status" value="1"/>
</dbReference>
<dbReference type="PROSITE" id="PS50082">
    <property type="entry name" value="WD_REPEATS_2"/>
    <property type="match status" value="1"/>
</dbReference>
<feature type="compositionally biased region" description="Acidic residues" evidence="4">
    <location>
        <begin position="330"/>
        <end position="339"/>
    </location>
</feature>
<accession>A0AAD5TK39</accession>
<dbReference type="SMART" id="SM00320">
    <property type="entry name" value="WD40"/>
    <property type="match status" value="3"/>
</dbReference>
<proteinExistence type="predicted"/>
<evidence type="ECO:0008006" key="7">
    <source>
        <dbReference type="Google" id="ProtNLM"/>
    </source>
</evidence>
<gene>
    <name evidence="5" type="ORF">HDU87_004223</name>
</gene>
<feature type="repeat" description="WD" evidence="3">
    <location>
        <begin position="191"/>
        <end position="232"/>
    </location>
</feature>
<organism evidence="5 6">
    <name type="scientific">Geranomyces variabilis</name>
    <dbReference type="NCBI Taxonomy" id="109894"/>
    <lineage>
        <taxon>Eukaryota</taxon>
        <taxon>Fungi</taxon>
        <taxon>Fungi incertae sedis</taxon>
        <taxon>Chytridiomycota</taxon>
        <taxon>Chytridiomycota incertae sedis</taxon>
        <taxon>Chytridiomycetes</taxon>
        <taxon>Spizellomycetales</taxon>
        <taxon>Powellomycetaceae</taxon>
        <taxon>Geranomyces</taxon>
    </lineage>
</organism>